<feature type="compositionally biased region" description="Low complexity" evidence="3">
    <location>
        <begin position="68"/>
        <end position="82"/>
    </location>
</feature>
<protein>
    <recommendedName>
        <fullName evidence="6">BIR-domain-containing protein</fullName>
    </recommendedName>
</protein>
<dbReference type="Pfam" id="PF00653">
    <property type="entry name" value="BIR"/>
    <property type="match status" value="1"/>
</dbReference>
<gene>
    <name evidence="4" type="ORF">EUX98_g1636</name>
</gene>
<keyword evidence="1" id="KW-0479">Metal-binding</keyword>
<sequence>MAKAGFVYTPQTAGDDTATCFYCGISLSGWDDDDDPMDEHRKREERTRVACPFFASVASVASTTKVTSKPPSRVSSKPPSRVASQSKINPRAVVDADPEGSDEEETVAQPSKPVGSRGKKSTASGSSSAPGTATAPRRATRSKSAKGKTAEASEDEDVEVGGSESETGTKVSKAKRKGKATGKAHMESVQEEKVEADIEEGEGEADVEAEPEPAKPKRGRPPAAKKATTSSRKKKAPDDTETQPVSTSTTKHTRTRSKANLQSDVEVEDYKQPPTKTRVTSSKKPPTPATVAPESVAQKSQTKTRKSSSTSDDAGYATAELQMDVDAVQEVPRHDTKTSDHDAVLENHDRDSGLAESIGQSSPPKHSSPLIESSSRREVSAQNTPALQSVASSNKAKKGKAKMQMEVAMLMSPPRQSSSAPMDTDDDVPTINYTTQSLQNGVTFSSATSSSSAPQPTGPSTPKSKTVQFLPATPEPDPPAPSESHLPDSVMPFLANMPTEKLSYLTEDESAMTIEQYIRREIEVQYQRFKEDGERKIALFQEKVAETRRIIESL</sequence>
<organism evidence="4 5">
    <name type="scientific">Antrodiella citrinella</name>
    <dbReference type="NCBI Taxonomy" id="2447956"/>
    <lineage>
        <taxon>Eukaryota</taxon>
        <taxon>Fungi</taxon>
        <taxon>Dikarya</taxon>
        <taxon>Basidiomycota</taxon>
        <taxon>Agaricomycotina</taxon>
        <taxon>Agaricomycetes</taxon>
        <taxon>Polyporales</taxon>
        <taxon>Steccherinaceae</taxon>
        <taxon>Antrodiella</taxon>
    </lineage>
</organism>
<dbReference type="OrthoDB" id="2685075at2759"/>
<evidence type="ECO:0000256" key="2">
    <source>
        <dbReference type="ARBA" id="ARBA00022833"/>
    </source>
</evidence>
<reference evidence="4 5" key="1">
    <citation type="submission" date="2019-02" db="EMBL/GenBank/DDBJ databases">
        <title>Genome sequencing of the rare red list fungi Antrodiella citrinella (Flaviporus citrinellus).</title>
        <authorList>
            <person name="Buettner E."/>
            <person name="Kellner H."/>
        </authorList>
    </citation>
    <scope>NUCLEOTIDE SEQUENCE [LARGE SCALE GENOMIC DNA]</scope>
    <source>
        <strain evidence="4 5">DSM 108506</strain>
    </source>
</reference>
<dbReference type="InterPro" id="IPR051190">
    <property type="entry name" value="Baculoviral_IAP"/>
</dbReference>
<name>A0A4S4N3V5_9APHY</name>
<feature type="compositionally biased region" description="Polar residues" evidence="3">
    <location>
        <begin position="358"/>
        <end position="373"/>
    </location>
</feature>
<dbReference type="GO" id="GO:0046872">
    <property type="term" value="F:metal ion binding"/>
    <property type="evidence" value="ECO:0007669"/>
    <property type="project" value="UniProtKB-KW"/>
</dbReference>
<dbReference type="AlphaFoldDB" id="A0A4S4N3V5"/>
<dbReference type="SUPFAM" id="SSF57924">
    <property type="entry name" value="Inhibitor of apoptosis (IAP) repeat"/>
    <property type="match status" value="1"/>
</dbReference>
<feature type="compositionally biased region" description="Basic residues" evidence="3">
    <location>
        <begin position="172"/>
        <end position="182"/>
    </location>
</feature>
<accession>A0A4S4N3V5</accession>
<dbReference type="PROSITE" id="PS50143">
    <property type="entry name" value="BIR_REPEAT_2"/>
    <property type="match status" value="1"/>
</dbReference>
<proteinExistence type="predicted"/>
<feature type="compositionally biased region" description="Acidic residues" evidence="3">
    <location>
        <begin position="197"/>
        <end position="211"/>
    </location>
</feature>
<keyword evidence="5" id="KW-1185">Reference proteome</keyword>
<dbReference type="Proteomes" id="UP000308730">
    <property type="component" value="Unassembled WGS sequence"/>
</dbReference>
<feature type="compositionally biased region" description="Polar residues" evidence="3">
    <location>
        <begin position="274"/>
        <end position="284"/>
    </location>
</feature>
<feature type="compositionally biased region" description="Low complexity" evidence="3">
    <location>
        <begin position="443"/>
        <end position="462"/>
    </location>
</feature>
<comment type="caution">
    <text evidence="4">The sequence shown here is derived from an EMBL/GenBank/DDBJ whole genome shotgun (WGS) entry which is preliminary data.</text>
</comment>
<evidence type="ECO:0000256" key="1">
    <source>
        <dbReference type="ARBA" id="ARBA00022723"/>
    </source>
</evidence>
<dbReference type="InterPro" id="IPR001370">
    <property type="entry name" value="BIR_rpt"/>
</dbReference>
<feature type="region of interest" description="Disordered" evidence="3">
    <location>
        <begin position="60"/>
        <end position="489"/>
    </location>
</feature>
<evidence type="ECO:0000313" key="5">
    <source>
        <dbReference type="Proteomes" id="UP000308730"/>
    </source>
</evidence>
<feature type="compositionally biased region" description="Polar residues" evidence="3">
    <location>
        <begin position="431"/>
        <end position="442"/>
    </location>
</feature>
<keyword evidence="2" id="KW-0862">Zinc</keyword>
<feature type="compositionally biased region" description="Acidic residues" evidence="3">
    <location>
        <begin position="96"/>
        <end position="106"/>
    </location>
</feature>
<feature type="compositionally biased region" description="Basic and acidic residues" evidence="3">
    <location>
        <begin position="38"/>
        <end position="48"/>
    </location>
</feature>
<evidence type="ECO:0000256" key="3">
    <source>
        <dbReference type="SAM" id="MobiDB-lite"/>
    </source>
</evidence>
<feature type="compositionally biased region" description="Basic and acidic residues" evidence="3">
    <location>
        <begin position="331"/>
        <end position="353"/>
    </location>
</feature>
<feature type="compositionally biased region" description="Low complexity" evidence="3">
    <location>
        <begin position="121"/>
        <end position="137"/>
    </location>
</feature>
<dbReference type="SMART" id="SM00238">
    <property type="entry name" value="BIR"/>
    <property type="match status" value="1"/>
</dbReference>
<dbReference type="PANTHER" id="PTHR46771">
    <property type="entry name" value="DETERIN"/>
    <property type="match status" value="1"/>
</dbReference>
<dbReference type="EMBL" id="SGPM01000019">
    <property type="protein sequence ID" value="THH32548.1"/>
    <property type="molecule type" value="Genomic_DNA"/>
</dbReference>
<dbReference type="PANTHER" id="PTHR46771:SF5">
    <property type="entry name" value="DETERIN"/>
    <property type="match status" value="1"/>
</dbReference>
<evidence type="ECO:0000313" key="4">
    <source>
        <dbReference type="EMBL" id="THH32548.1"/>
    </source>
</evidence>
<feature type="region of interest" description="Disordered" evidence="3">
    <location>
        <begin position="28"/>
        <end position="48"/>
    </location>
</feature>
<feature type="compositionally biased region" description="Basic and acidic residues" evidence="3">
    <location>
        <begin position="184"/>
        <end position="196"/>
    </location>
</feature>
<feature type="compositionally biased region" description="Low complexity" evidence="3">
    <location>
        <begin position="221"/>
        <end position="230"/>
    </location>
</feature>
<dbReference type="Gene3D" id="1.10.1170.10">
    <property type="entry name" value="Inhibitor Of Apoptosis Protein (2mihbC-IAP-1), Chain A"/>
    <property type="match status" value="1"/>
</dbReference>
<evidence type="ECO:0008006" key="6">
    <source>
        <dbReference type="Google" id="ProtNLM"/>
    </source>
</evidence>